<dbReference type="Pfam" id="PF04433">
    <property type="entry name" value="SWIRM"/>
    <property type="match status" value="1"/>
</dbReference>
<dbReference type="RefSeq" id="XP_058343669.1">
    <property type="nucleotide sequence ID" value="XM_058485522.1"/>
</dbReference>
<dbReference type="InterPro" id="IPR036388">
    <property type="entry name" value="WH-like_DNA-bd_sf"/>
</dbReference>
<feature type="region of interest" description="Disordered" evidence="1">
    <location>
        <begin position="164"/>
        <end position="250"/>
    </location>
</feature>
<gene>
    <name evidence="3" type="ORF">O0I10_005482</name>
</gene>
<evidence type="ECO:0000259" key="2">
    <source>
        <dbReference type="Pfam" id="PF04433"/>
    </source>
</evidence>
<keyword evidence="4" id="KW-1185">Reference proteome</keyword>
<sequence length="399" mass="44515">MDSTSSSRDTLPSCLQIQTLCKINDPPPSSLSYSPPTSPSSSTLPSLPAMLSSPPPTPTSMEQDHTAATFLPPYQKVPGDKKPIPPPSGITSRKQFIHAYARMAPYLRPTHSCLFGKRHDLSQIGSALLSRHTDNHNDQDNGLITPPSPPYTTLILDRSVKRPSRSLSCDWEHRRRCHSPHDIADPPKKSSSTTKTGSARDMSHKDIPPSPLVSHKKKVIGEAPIKTTSSTRRPSSNRPATSSSNNNANGGELRIKGLTLHPAYTFDTLNIDNDDHDFFPSDWVPNPVSLDQVPVDVSWKGQPMPPDDHQPYLNRLHPQEVKIISHMRMTPAVYLRCKRAIIMAAREFTLHHQEFRKSDAQKVCRIDVNKSSRLWALFHAYNWLSPHHPTTTTTTSKKD</sequence>
<dbReference type="InterPro" id="IPR007526">
    <property type="entry name" value="SWIRM"/>
</dbReference>
<protein>
    <recommendedName>
        <fullName evidence="2">SWIRM domain-containing protein</fullName>
    </recommendedName>
</protein>
<name>A0AAD7V583_9FUNG</name>
<dbReference type="EMBL" id="JARTCD010000022">
    <property type="protein sequence ID" value="KAJ8658756.1"/>
    <property type="molecule type" value="Genomic_DNA"/>
</dbReference>
<proteinExistence type="predicted"/>
<dbReference type="FunFam" id="1.10.10.10:FF:000087">
    <property type="entry name" value="Transcriptional adapter 2"/>
    <property type="match status" value="1"/>
</dbReference>
<evidence type="ECO:0000313" key="4">
    <source>
        <dbReference type="Proteomes" id="UP001234581"/>
    </source>
</evidence>
<feature type="region of interest" description="Disordered" evidence="1">
    <location>
        <begin position="18"/>
        <end position="91"/>
    </location>
</feature>
<dbReference type="Proteomes" id="UP001234581">
    <property type="component" value="Unassembled WGS sequence"/>
</dbReference>
<dbReference type="SUPFAM" id="SSF46689">
    <property type="entry name" value="Homeodomain-like"/>
    <property type="match status" value="1"/>
</dbReference>
<evidence type="ECO:0000256" key="1">
    <source>
        <dbReference type="SAM" id="MobiDB-lite"/>
    </source>
</evidence>
<dbReference type="AlphaFoldDB" id="A0AAD7V583"/>
<feature type="domain" description="SWIRM" evidence="2">
    <location>
        <begin position="314"/>
        <end position="384"/>
    </location>
</feature>
<dbReference type="Gene3D" id="1.10.10.10">
    <property type="entry name" value="Winged helix-like DNA-binding domain superfamily/Winged helix DNA-binding domain"/>
    <property type="match status" value="1"/>
</dbReference>
<dbReference type="GeneID" id="83212894"/>
<feature type="compositionally biased region" description="Basic and acidic residues" evidence="1">
    <location>
        <begin position="179"/>
        <end position="188"/>
    </location>
</feature>
<dbReference type="InterPro" id="IPR009057">
    <property type="entry name" value="Homeodomain-like_sf"/>
</dbReference>
<accession>A0AAD7V583</accession>
<dbReference type="GO" id="GO:0010468">
    <property type="term" value="P:regulation of gene expression"/>
    <property type="evidence" value="ECO:0007669"/>
    <property type="project" value="UniProtKB-ARBA"/>
</dbReference>
<evidence type="ECO:0000313" key="3">
    <source>
        <dbReference type="EMBL" id="KAJ8658756.1"/>
    </source>
</evidence>
<organism evidence="3 4">
    <name type="scientific">Lichtheimia ornata</name>
    <dbReference type="NCBI Taxonomy" id="688661"/>
    <lineage>
        <taxon>Eukaryota</taxon>
        <taxon>Fungi</taxon>
        <taxon>Fungi incertae sedis</taxon>
        <taxon>Mucoromycota</taxon>
        <taxon>Mucoromycotina</taxon>
        <taxon>Mucoromycetes</taxon>
        <taxon>Mucorales</taxon>
        <taxon>Lichtheimiaceae</taxon>
        <taxon>Lichtheimia</taxon>
    </lineage>
</organism>
<comment type="caution">
    <text evidence="3">The sequence shown here is derived from an EMBL/GenBank/DDBJ whole genome shotgun (WGS) entry which is preliminary data.</text>
</comment>
<feature type="compositionally biased region" description="Low complexity" evidence="1">
    <location>
        <begin position="227"/>
        <end position="249"/>
    </location>
</feature>
<feature type="compositionally biased region" description="Low complexity" evidence="1">
    <location>
        <begin position="30"/>
        <end position="52"/>
    </location>
</feature>
<reference evidence="3 4" key="1">
    <citation type="submission" date="2023-03" db="EMBL/GenBank/DDBJ databases">
        <title>Genome sequence of Lichtheimia ornata CBS 291.66.</title>
        <authorList>
            <person name="Mohabir J.T."/>
            <person name="Shea T.P."/>
            <person name="Kurbessoian T."/>
            <person name="Berby B."/>
            <person name="Fontaine J."/>
            <person name="Livny J."/>
            <person name="Gnirke A."/>
            <person name="Stajich J.E."/>
            <person name="Cuomo C.A."/>
        </authorList>
    </citation>
    <scope>NUCLEOTIDE SEQUENCE [LARGE SCALE GENOMIC DNA]</scope>
    <source>
        <strain evidence="3">CBS 291.66</strain>
    </source>
</reference>
<feature type="region of interest" description="Disordered" evidence="1">
    <location>
        <begin position="131"/>
        <end position="150"/>
    </location>
</feature>